<sequence>MTFVLQLPPFLAMVNSLINILDLRSHSELSPMLGTQVYIFLTLIS</sequence>
<accession>A0A2P2PU65</accession>
<organism evidence="1">
    <name type="scientific">Rhizophora mucronata</name>
    <name type="common">Asiatic mangrove</name>
    <dbReference type="NCBI Taxonomy" id="61149"/>
    <lineage>
        <taxon>Eukaryota</taxon>
        <taxon>Viridiplantae</taxon>
        <taxon>Streptophyta</taxon>
        <taxon>Embryophyta</taxon>
        <taxon>Tracheophyta</taxon>
        <taxon>Spermatophyta</taxon>
        <taxon>Magnoliopsida</taxon>
        <taxon>eudicotyledons</taxon>
        <taxon>Gunneridae</taxon>
        <taxon>Pentapetalae</taxon>
        <taxon>rosids</taxon>
        <taxon>fabids</taxon>
        <taxon>Malpighiales</taxon>
        <taxon>Rhizophoraceae</taxon>
        <taxon>Rhizophora</taxon>
    </lineage>
</organism>
<proteinExistence type="predicted"/>
<evidence type="ECO:0000313" key="1">
    <source>
        <dbReference type="EMBL" id="MBX58245.1"/>
    </source>
</evidence>
<reference evidence="1" key="1">
    <citation type="submission" date="2018-02" db="EMBL/GenBank/DDBJ databases">
        <title>Rhizophora mucronata_Transcriptome.</title>
        <authorList>
            <person name="Meera S.P."/>
            <person name="Sreeshan A."/>
            <person name="Augustine A."/>
        </authorList>
    </citation>
    <scope>NUCLEOTIDE SEQUENCE</scope>
    <source>
        <tissue evidence="1">Leaf</tissue>
    </source>
</reference>
<dbReference type="EMBL" id="GGEC01077761">
    <property type="protein sequence ID" value="MBX58245.1"/>
    <property type="molecule type" value="Transcribed_RNA"/>
</dbReference>
<dbReference type="AlphaFoldDB" id="A0A2P2PU65"/>
<protein>
    <submittedName>
        <fullName evidence="1">Uncharacterized protein</fullName>
    </submittedName>
</protein>
<name>A0A2P2PU65_RHIMU</name>